<dbReference type="Gene3D" id="1.20.1740.10">
    <property type="entry name" value="Amino acid/polyamine transporter I"/>
    <property type="match status" value="1"/>
</dbReference>
<proteinExistence type="predicted"/>
<feature type="transmembrane region" description="Helical" evidence="6">
    <location>
        <begin position="128"/>
        <end position="152"/>
    </location>
</feature>
<feature type="transmembrane region" description="Helical" evidence="6">
    <location>
        <begin position="281"/>
        <end position="304"/>
    </location>
</feature>
<keyword evidence="3 6" id="KW-0812">Transmembrane</keyword>
<evidence type="ECO:0000256" key="2">
    <source>
        <dbReference type="ARBA" id="ARBA00022448"/>
    </source>
</evidence>
<dbReference type="OrthoDB" id="3257095at2759"/>
<keyword evidence="8" id="KW-1185">Reference proteome</keyword>
<evidence type="ECO:0000256" key="6">
    <source>
        <dbReference type="SAM" id="Phobius"/>
    </source>
</evidence>
<dbReference type="InterPro" id="IPR002293">
    <property type="entry name" value="AA/rel_permease1"/>
</dbReference>
<feature type="transmembrane region" description="Helical" evidence="6">
    <location>
        <begin position="172"/>
        <end position="192"/>
    </location>
</feature>
<evidence type="ECO:0000256" key="5">
    <source>
        <dbReference type="ARBA" id="ARBA00023136"/>
    </source>
</evidence>
<dbReference type="PIRSF" id="PIRSF006060">
    <property type="entry name" value="AA_transporter"/>
    <property type="match status" value="1"/>
</dbReference>
<keyword evidence="5 6" id="KW-0472">Membrane</keyword>
<dbReference type="GO" id="GO:0016020">
    <property type="term" value="C:membrane"/>
    <property type="evidence" value="ECO:0007669"/>
    <property type="project" value="UniProtKB-SubCell"/>
</dbReference>
<evidence type="ECO:0000256" key="1">
    <source>
        <dbReference type="ARBA" id="ARBA00004141"/>
    </source>
</evidence>
<organism evidence="7 8">
    <name type="scientific">Metarhizium rileyi (strain RCEF 4871)</name>
    <name type="common">Nomuraea rileyi</name>
    <dbReference type="NCBI Taxonomy" id="1649241"/>
    <lineage>
        <taxon>Eukaryota</taxon>
        <taxon>Fungi</taxon>
        <taxon>Dikarya</taxon>
        <taxon>Ascomycota</taxon>
        <taxon>Pezizomycotina</taxon>
        <taxon>Sordariomycetes</taxon>
        <taxon>Hypocreomycetidae</taxon>
        <taxon>Hypocreales</taxon>
        <taxon>Clavicipitaceae</taxon>
        <taxon>Metarhizium</taxon>
    </lineage>
</organism>
<dbReference type="GO" id="GO:0022857">
    <property type="term" value="F:transmembrane transporter activity"/>
    <property type="evidence" value="ECO:0007669"/>
    <property type="project" value="InterPro"/>
</dbReference>
<feature type="transmembrane region" description="Helical" evidence="6">
    <location>
        <begin position="204"/>
        <end position="222"/>
    </location>
</feature>
<protein>
    <submittedName>
        <fullName evidence="7">Amino acid/polyamine transporter I</fullName>
    </submittedName>
</protein>
<feature type="transmembrane region" description="Helical" evidence="6">
    <location>
        <begin position="333"/>
        <end position="354"/>
    </location>
</feature>
<feature type="transmembrane region" description="Helical" evidence="6">
    <location>
        <begin position="80"/>
        <end position="98"/>
    </location>
</feature>
<dbReference type="Pfam" id="PF13520">
    <property type="entry name" value="AA_permease_2"/>
    <property type="match status" value="1"/>
</dbReference>
<sequence length="526" mass="58159">MGNIRRTFEIIDDGDDGGRRDYVKHGNSDDRRDMARMGKIQEMRRNFKSLTVFGFSTILMCSWESLLSTAALALQNGGSAGFIYTWLLVWLGFVAVYASMAEMASMAPTTGGQYHWVSEFAPEKYQAFLSYVVGWLGVLGWQTLVTSIAYQAGTEIQALLALNHPSYTIKHWHGTLLVIAVIIFAAIFNTLLATRLHLVEGTILVIHIFGLFCILVPLWVLSPRTSSREVWATFHDGGWGSAGLSSLVGIIASVLPLLGADASVHMAEEVQDAGRTLPKTIMWSVNSNAFMGWLTIITLCYCITDLDEVLQTPNVYPFIQVFYNATQSLPATNAMTCIIIIMATFSCVTIMASASRQMFAFARDEGLPYSAWLSQVHHGLDVPVNAVMVSVAVSVLLSLIHIASTEAFRSLISLGSGTLMISYIVCIGCLIHRRFAAEPMLPSKYSLGSMGLPVNIIAVCYMSLVFILAFFPETPMPKLSLQSMNWSSVIFTLVVIWSMAYYFVWSRHIYRGPVVAVRKDGFDQPH</sequence>
<feature type="transmembrane region" description="Helical" evidence="6">
    <location>
        <begin position="242"/>
        <end position="260"/>
    </location>
</feature>
<comment type="subcellular location">
    <subcellularLocation>
        <location evidence="1">Membrane</location>
        <topology evidence="1">Multi-pass membrane protein</topology>
    </subcellularLocation>
</comment>
<name>A0A166YFP4_METRR</name>
<dbReference type="EMBL" id="AZHC01000033">
    <property type="protein sequence ID" value="OAA36856.1"/>
    <property type="molecule type" value="Genomic_DNA"/>
</dbReference>
<evidence type="ECO:0000313" key="8">
    <source>
        <dbReference type="Proteomes" id="UP000243498"/>
    </source>
</evidence>
<accession>A0A166YFP4</accession>
<dbReference type="STRING" id="1081105.A0A166YFP4"/>
<dbReference type="AlphaFoldDB" id="A0A166YFP4"/>
<dbReference type="OMA" id="LMCSWES"/>
<feature type="transmembrane region" description="Helical" evidence="6">
    <location>
        <begin position="452"/>
        <end position="471"/>
    </location>
</feature>
<keyword evidence="4 6" id="KW-1133">Transmembrane helix</keyword>
<reference evidence="7 8" key="1">
    <citation type="journal article" date="2016" name="Genome Biol. Evol.">
        <title>Divergent and convergent evolution of fungal pathogenicity.</title>
        <authorList>
            <person name="Shang Y."/>
            <person name="Xiao G."/>
            <person name="Zheng P."/>
            <person name="Cen K."/>
            <person name="Zhan S."/>
            <person name="Wang C."/>
        </authorList>
    </citation>
    <scope>NUCLEOTIDE SEQUENCE [LARGE SCALE GENOMIC DNA]</scope>
    <source>
        <strain evidence="7 8">RCEF 4871</strain>
    </source>
</reference>
<evidence type="ECO:0000256" key="4">
    <source>
        <dbReference type="ARBA" id="ARBA00022989"/>
    </source>
</evidence>
<evidence type="ECO:0000256" key="3">
    <source>
        <dbReference type="ARBA" id="ARBA00022692"/>
    </source>
</evidence>
<dbReference type="Proteomes" id="UP000243498">
    <property type="component" value="Unassembled WGS sequence"/>
</dbReference>
<gene>
    <name evidence="7" type="ORF">NOR_07376</name>
</gene>
<feature type="transmembrane region" description="Helical" evidence="6">
    <location>
        <begin position="410"/>
        <end position="431"/>
    </location>
</feature>
<keyword evidence="2" id="KW-0813">Transport</keyword>
<dbReference type="PANTHER" id="PTHR45649:SF2">
    <property type="entry name" value="ACID PERMEASE, PUTATIVE-RELATED"/>
    <property type="match status" value="1"/>
</dbReference>
<dbReference type="PANTHER" id="PTHR45649">
    <property type="entry name" value="AMINO-ACID PERMEASE BAT1"/>
    <property type="match status" value="1"/>
</dbReference>
<comment type="caution">
    <text evidence="7">The sequence shown here is derived from an EMBL/GenBank/DDBJ whole genome shotgun (WGS) entry which is preliminary data.</text>
</comment>
<feature type="transmembrane region" description="Helical" evidence="6">
    <location>
        <begin position="382"/>
        <end position="404"/>
    </location>
</feature>
<feature type="transmembrane region" description="Helical" evidence="6">
    <location>
        <begin position="50"/>
        <end position="74"/>
    </location>
</feature>
<feature type="transmembrane region" description="Helical" evidence="6">
    <location>
        <begin position="483"/>
        <end position="504"/>
    </location>
</feature>
<evidence type="ECO:0000313" key="7">
    <source>
        <dbReference type="EMBL" id="OAA36856.1"/>
    </source>
</evidence>